<organism evidence="13 14">
    <name type="scientific">Prauserella flavalba</name>
    <dbReference type="NCBI Taxonomy" id="1477506"/>
    <lineage>
        <taxon>Bacteria</taxon>
        <taxon>Bacillati</taxon>
        <taxon>Actinomycetota</taxon>
        <taxon>Actinomycetes</taxon>
        <taxon>Pseudonocardiales</taxon>
        <taxon>Pseudonocardiaceae</taxon>
        <taxon>Prauserella</taxon>
    </lineage>
</organism>
<dbReference type="GO" id="GO:0046872">
    <property type="term" value="F:metal ion binding"/>
    <property type="evidence" value="ECO:0007669"/>
    <property type="project" value="UniProtKB-KW"/>
</dbReference>
<evidence type="ECO:0000256" key="2">
    <source>
        <dbReference type="ARBA" id="ARBA00015816"/>
    </source>
</evidence>
<comment type="function">
    <text evidence="1">Iron-sulfur subunit of the cytochrome bc1 complex, an essential component of the respiratory electron transport chain required for ATP synthesis. The bc1 complex catalyzes the oxidation of menaquinol and the reduction of cytochrome c in the respiratory chain. The bc1 complex operates through a Q-cycle mechanism that couples electron transfer to generation of the proton gradient that drives ATP synthesis.</text>
</comment>
<dbReference type="CDD" id="cd03467">
    <property type="entry name" value="Rieske"/>
    <property type="match status" value="1"/>
</dbReference>
<evidence type="ECO:0000256" key="11">
    <source>
        <dbReference type="SAM" id="SignalP"/>
    </source>
</evidence>
<dbReference type="InterPro" id="IPR005805">
    <property type="entry name" value="Rieske_Fe-S_prot_C"/>
</dbReference>
<gene>
    <name evidence="13" type="ORF">BA062_20545</name>
</gene>
<comment type="caution">
    <text evidence="13">The sequence shown here is derived from an EMBL/GenBank/DDBJ whole genome shotgun (WGS) entry which is preliminary data.</text>
</comment>
<comment type="cofactor">
    <cofactor evidence="9">
        <name>[2Fe-2S] cluster</name>
        <dbReference type="ChEBI" id="CHEBI:190135"/>
    </cofactor>
</comment>
<dbReference type="RefSeq" id="WP_110339267.1">
    <property type="nucleotide sequence ID" value="NZ_JBHVKT010000032.1"/>
</dbReference>
<dbReference type="Pfam" id="PF00355">
    <property type="entry name" value="Rieske"/>
    <property type="match status" value="1"/>
</dbReference>
<dbReference type="PANTHER" id="PTHR10134">
    <property type="entry name" value="CYTOCHROME B-C1 COMPLEX SUBUNIT RIESKE, MITOCHONDRIAL"/>
    <property type="match status" value="1"/>
</dbReference>
<feature type="region of interest" description="Disordered" evidence="10">
    <location>
        <begin position="32"/>
        <end position="54"/>
    </location>
</feature>
<evidence type="ECO:0000313" key="13">
    <source>
        <dbReference type="EMBL" id="PXY29583.1"/>
    </source>
</evidence>
<dbReference type="GO" id="GO:0004497">
    <property type="term" value="F:monooxygenase activity"/>
    <property type="evidence" value="ECO:0007669"/>
    <property type="project" value="UniProtKB-ARBA"/>
</dbReference>
<evidence type="ECO:0000259" key="12">
    <source>
        <dbReference type="PROSITE" id="PS51296"/>
    </source>
</evidence>
<keyword evidence="7" id="KW-1015">Disulfide bond</keyword>
<evidence type="ECO:0000256" key="5">
    <source>
        <dbReference type="ARBA" id="ARBA00023004"/>
    </source>
</evidence>
<keyword evidence="6" id="KW-0411">Iron-sulfur</keyword>
<accession>A0A318LHT0</accession>
<feature type="signal peptide" evidence="11">
    <location>
        <begin position="1"/>
        <end position="29"/>
    </location>
</feature>
<dbReference type="InterPro" id="IPR017941">
    <property type="entry name" value="Rieske_2Fe-2S"/>
</dbReference>
<dbReference type="PRINTS" id="PR00162">
    <property type="entry name" value="RIESKE"/>
</dbReference>
<evidence type="ECO:0000256" key="6">
    <source>
        <dbReference type="ARBA" id="ARBA00023014"/>
    </source>
</evidence>
<protein>
    <recommendedName>
        <fullName evidence="2">Cytochrome bc1 complex Rieske iron-sulfur subunit</fullName>
    </recommendedName>
    <alternativeName>
        <fullName evidence="8">Cytochrome bc1 reductase complex subunit QcrA</fullName>
    </alternativeName>
</protein>
<keyword evidence="14" id="KW-1185">Reference proteome</keyword>
<dbReference type="PROSITE" id="PS51296">
    <property type="entry name" value="RIESKE"/>
    <property type="match status" value="1"/>
</dbReference>
<dbReference type="InterPro" id="IPR036922">
    <property type="entry name" value="Rieske_2Fe-2S_sf"/>
</dbReference>
<feature type="chain" id="PRO_5016253265" description="Cytochrome bc1 complex Rieske iron-sulfur subunit" evidence="11">
    <location>
        <begin position="30"/>
        <end position="149"/>
    </location>
</feature>
<keyword evidence="11" id="KW-0732">Signal</keyword>
<evidence type="ECO:0000256" key="9">
    <source>
        <dbReference type="ARBA" id="ARBA00034078"/>
    </source>
</evidence>
<dbReference type="InterPro" id="IPR006311">
    <property type="entry name" value="TAT_signal"/>
</dbReference>
<keyword evidence="3" id="KW-0001">2Fe-2S</keyword>
<feature type="domain" description="Rieske" evidence="12">
    <location>
        <begin position="54"/>
        <end position="148"/>
    </location>
</feature>
<dbReference type="EMBL" id="MASU01000008">
    <property type="protein sequence ID" value="PXY29583.1"/>
    <property type="molecule type" value="Genomic_DNA"/>
</dbReference>
<keyword evidence="5" id="KW-0408">Iron</keyword>
<dbReference type="GO" id="GO:0051537">
    <property type="term" value="F:2 iron, 2 sulfur cluster binding"/>
    <property type="evidence" value="ECO:0007669"/>
    <property type="project" value="UniProtKB-KW"/>
</dbReference>
<evidence type="ECO:0000313" key="14">
    <source>
        <dbReference type="Proteomes" id="UP000247892"/>
    </source>
</evidence>
<dbReference type="InterPro" id="IPR014349">
    <property type="entry name" value="Rieske_Fe-S_prot"/>
</dbReference>
<dbReference type="GO" id="GO:0016020">
    <property type="term" value="C:membrane"/>
    <property type="evidence" value="ECO:0007669"/>
    <property type="project" value="InterPro"/>
</dbReference>
<name>A0A318LHT0_9PSEU</name>
<proteinExistence type="predicted"/>
<evidence type="ECO:0000256" key="10">
    <source>
        <dbReference type="SAM" id="MobiDB-lite"/>
    </source>
</evidence>
<evidence type="ECO:0000256" key="8">
    <source>
        <dbReference type="ARBA" id="ARBA00029586"/>
    </source>
</evidence>
<dbReference type="GO" id="GO:0016705">
    <property type="term" value="F:oxidoreductase activity, acting on paired donors, with incorporation or reduction of molecular oxygen"/>
    <property type="evidence" value="ECO:0007669"/>
    <property type="project" value="UniProtKB-ARBA"/>
</dbReference>
<reference evidence="13 14" key="1">
    <citation type="submission" date="2016-07" db="EMBL/GenBank/DDBJ databases">
        <title>Draft genome sequence of Prauserella sp. YIM 121212, isolated from alkaline soil.</title>
        <authorList>
            <person name="Ruckert C."/>
            <person name="Albersmeier A."/>
            <person name="Jiang C.-L."/>
            <person name="Jiang Y."/>
            <person name="Kalinowski J."/>
            <person name="Schneider O."/>
            <person name="Winkler A."/>
            <person name="Zotchev S.B."/>
        </authorList>
    </citation>
    <scope>NUCLEOTIDE SEQUENCE [LARGE SCALE GENOMIC DNA]</scope>
    <source>
        <strain evidence="13 14">YIM 121212</strain>
    </source>
</reference>
<evidence type="ECO:0000256" key="7">
    <source>
        <dbReference type="ARBA" id="ARBA00023157"/>
    </source>
</evidence>
<dbReference type="SUPFAM" id="SSF50022">
    <property type="entry name" value="ISP domain"/>
    <property type="match status" value="1"/>
</dbReference>
<evidence type="ECO:0000256" key="1">
    <source>
        <dbReference type="ARBA" id="ARBA00002494"/>
    </source>
</evidence>
<keyword evidence="4" id="KW-0479">Metal-binding</keyword>
<dbReference type="Proteomes" id="UP000247892">
    <property type="component" value="Unassembled WGS sequence"/>
</dbReference>
<dbReference type="Gene3D" id="2.102.10.10">
    <property type="entry name" value="Rieske [2Fe-2S] iron-sulphur domain"/>
    <property type="match status" value="1"/>
</dbReference>
<dbReference type="PROSITE" id="PS51318">
    <property type="entry name" value="TAT"/>
    <property type="match status" value="1"/>
</dbReference>
<feature type="compositionally biased region" description="Polar residues" evidence="10">
    <location>
        <begin position="38"/>
        <end position="48"/>
    </location>
</feature>
<dbReference type="OrthoDB" id="25106at2"/>
<evidence type="ECO:0000256" key="3">
    <source>
        <dbReference type="ARBA" id="ARBA00022714"/>
    </source>
</evidence>
<dbReference type="AlphaFoldDB" id="A0A318LHT0"/>
<sequence>MTAQSHTRRTVLTTGAAVAGAAAGTVALAACGGGETESPPTQGGQPSSAAPAGQRITALSDVPVGGATAVTTPDGQDAIVSRRGQNEVAGFSAVCTHQGCKVAPEGAELVCPCHGSRFDAFTGAVRNGPATEPLPAIKVAIEQGQIVTA</sequence>
<evidence type="ECO:0000256" key="4">
    <source>
        <dbReference type="ARBA" id="ARBA00022723"/>
    </source>
</evidence>